<proteinExistence type="predicted"/>
<feature type="signal peptide" evidence="1">
    <location>
        <begin position="1"/>
        <end position="28"/>
    </location>
</feature>
<dbReference type="PANTHER" id="PTHR33361">
    <property type="entry name" value="GLR0591 PROTEIN"/>
    <property type="match status" value="1"/>
</dbReference>
<dbReference type="Proteomes" id="UP000193978">
    <property type="component" value="Chromosome"/>
</dbReference>
<dbReference type="STRING" id="655015.B1812_11210"/>
<name>A0A1W6N131_9HYPH</name>
<sequence>MRSFRFVLSLLGIGVVALLSMSSAPALAEAAAVRSFQSAVGDYYREEFRAHPILATLVGVHDHDAEVDDLSQEGHALEAARLHKALDAFSAIDPATLSQSDRDDREVLISDINARLLDVDTIRNWRKDPGVYTQSATSAIFALVHRDFAPLADRLRSVIARERQIPAMLANGRANIEHPPLAFVEIAIRNISGSINLLKRGVPAAFASVQDDRLKQDLAAANDAAIAAFESYKSYLEELKPKADGVFALGPELFAKRAAYSEMVDIPPDRLLEIAHAQLDKDKNALSAAAHEIDAPQPVEAVLKQVRAQHPTADALIGTASDDLAGLRAFVQDHRIATIPSDLLPEVEETPEFRRATTAAALDSPGALETHATQAFYYVTPPDTGLSAEKRKEYLEAYFFAGLKMISSHEVWPGHFMQYLARRAHPEWSLARKMAHAYSTTEGWAHYAEQMMVEEGLGNGDPKLKLAQLQMALMRDCRFVAAIELHTKGKSVDDAAEIFMKQCGSPEPEARREAYRGARDPGYMNYTLGKLQILKLREDYRAKRGDKFSLMEFHDRLLGAGLPPIKIIRREMLGEDGPTL</sequence>
<reference evidence="2 3" key="1">
    <citation type="submission" date="2017-02" db="EMBL/GenBank/DDBJ databases">
        <authorList>
            <person name="Peterson S.W."/>
        </authorList>
    </citation>
    <scope>NUCLEOTIDE SEQUENCE [LARGE SCALE GENOMIC DNA]</scope>
    <source>
        <strain evidence="2 3">S285</strain>
    </source>
</reference>
<organism evidence="2 3">
    <name type="scientific">Methylocystis bryophila</name>
    <dbReference type="NCBI Taxonomy" id="655015"/>
    <lineage>
        <taxon>Bacteria</taxon>
        <taxon>Pseudomonadati</taxon>
        <taxon>Pseudomonadota</taxon>
        <taxon>Alphaproteobacteria</taxon>
        <taxon>Hyphomicrobiales</taxon>
        <taxon>Methylocystaceae</taxon>
        <taxon>Methylocystis</taxon>
    </lineage>
</organism>
<gene>
    <name evidence="2" type="ORF">B1812_11210</name>
</gene>
<keyword evidence="1" id="KW-0732">Signal</keyword>
<dbReference type="AlphaFoldDB" id="A0A1W6N131"/>
<dbReference type="Pfam" id="PF05960">
    <property type="entry name" value="DUF885"/>
    <property type="match status" value="1"/>
</dbReference>
<feature type="chain" id="PRO_5012981192" description="DUF885 domain-containing protein" evidence="1">
    <location>
        <begin position="29"/>
        <end position="580"/>
    </location>
</feature>
<protein>
    <recommendedName>
        <fullName evidence="4">DUF885 domain-containing protein</fullName>
    </recommendedName>
</protein>
<evidence type="ECO:0008006" key="4">
    <source>
        <dbReference type="Google" id="ProtNLM"/>
    </source>
</evidence>
<dbReference type="InterPro" id="IPR010281">
    <property type="entry name" value="DUF885"/>
</dbReference>
<evidence type="ECO:0000313" key="2">
    <source>
        <dbReference type="EMBL" id="ARN83584.1"/>
    </source>
</evidence>
<dbReference type="EMBL" id="CP019948">
    <property type="protein sequence ID" value="ARN83584.1"/>
    <property type="molecule type" value="Genomic_DNA"/>
</dbReference>
<accession>A0A1W6N131</accession>
<dbReference type="PANTHER" id="PTHR33361:SF15">
    <property type="entry name" value="DUF885 FAMILY LIPOPROTEIN"/>
    <property type="match status" value="1"/>
</dbReference>
<evidence type="ECO:0000256" key="1">
    <source>
        <dbReference type="SAM" id="SignalP"/>
    </source>
</evidence>
<keyword evidence="3" id="KW-1185">Reference proteome</keyword>
<evidence type="ECO:0000313" key="3">
    <source>
        <dbReference type="Proteomes" id="UP000193978"/>
    </source>
</evidence>
<dbReference type="RefSeq" id="WP_158658714.1">
    <property type="nucleotide sequence ID" value="NZ_AP027149.1"/>
</dbReference>
<dbReference type="OrthoDB" id="9763405at2"/>
<dbReference type="KEGG" id="mbry:B1812_11210"/>